<dbReference type="Proteomes" id="UP000054598">
    <property type="component" value="Unassembled WGS sequence"/>
</dbReference>
<gene>
    <name evidence="12" type="ORF">XD82_0013</name>
    <name evidence="13" type="ORF">XE10_0040</name>
</gene>
<dbReference type="Pfam" id="PF00664">
    <property type="entry name" value="ABC_membrane"/>
    <property type="match status" value="1"/>
</dbReference>
<evidence type="ECO:0000313" key="12">
    <source>
        <dbReference type="EMBL" id="KUK63941.1"/>
    </source>
</evidence>
<dbReference type="PROSITE" id="PS50929">
    <property type="entry name" value="ABC_TM1F"/>
    <property type="match status" value="1"/>
</dbReference>
<feature type="transmembrane region" description="Helical" evidence="9">
    <location>
        <begin position="213"/>
        <end position="231"/>
    </location>
</feature>
<name>A0A101J286_9EURY</name>
<dbReference type="CDD" id="cd07346">
    <property type="entry name" value="ABC_6TM_exporters"/>
    <property type="match status" value="1"/>
</dbReference>
<dbReference type="SUPFAM" id="SSF90123">
    <property type="entry name" value="ABC transporter transmembrane region"/>
    <property type="match status" value="1"/>
</dbReference>
<feature type="domain" description="ABC transmembrane type-1" evidence="11">
    <location>
        <begin position="51"/>
        <end position="342"/>
    </location>
</feature>
<evidence type="ECO:0000256" key="7">
    <source>
        <dbReference type="ARBA" id="ARBA00022989"/>
    </source>
</evidence>
<dbReference type="InterPro" id="IPR027417">
    <property type="entry name" value="P-loop_NTPase"/>
</dbReference>
<evidence type="ECO:0000259" key="10">
    <source>
        <dbReference type="PROSITE" id="PS50893"/>
    </source>
</evidence>
<comment type="subcellular location">
    <subcellularLocation>
        <location evidence="1">Cell membrane</location>
        <topology evidence="1">Multi-pass membrane protein</topology>
    </subcellularLocation>
</comment>
<sequence length="622" mass="67314">MSLAAIHTELKYALSVGRDALYRRCSATGTLRHRDLLFFASYLRPVAGLGALSLTLLLVATALRAVVPLSGKILVDNILLGSGPESLEASLQALHLGFLAPLADLAAGSVTGLVAALCGVMIAIGTIGFVQRYVAIRFQQELSFRLHTSLFDHVLRFPLSYFKKHHTGYIMARVSDDVDAVQALFAQLTFQVFTNAALLVISLAILFMLNPGLTIVIAGLCPVYALANLLFRKRVYAKAYTEREATADVKRGLQEVIAGIDLVKSFSSEDREVERFSGRLRNVFDLRLQQSILQTASGSSVSGLYFLGSLVVLWFGAEQVLHGSMTMGDFVAFFAYASMISGVAIALFTLPAAIQPTIASANRVRELFSMAPEDGVGCDQSALRRLPEVNGRLAFSDVSFSYDSQKPVLRDVSFTVNPGEMIAIRGLSGGGKTTLINLVLGYYAPQSGKITLDGTSLAALDLRWLRSNIAAVAQETFLFNDTVGNNIRYGNPGASHAEVVRAAKLAHIHDAISRLPAGYDTIVGERGAYLSEGQRQRIAIARAFLKDAPVLILDEPTSALDEETEVRICGSLRLLARGRTTIITSHRTPLLATADRVYHLEEGRLVPDEDFTAGAEGCRDRG</sequence>
<dbReference type="Proteomes" id="UP000054323">
    <property type="component" value="Unassembled WGS sequence"/>
</dbReference>
<keyword evidence="6" id="KW-0067">ATP-binding</keyword>
<dbReference type="Gene3D" id="3.40.50.300">
    <property type="entry name" value="P-loop containing nucleotide triphosphate hydrolases"/>
    <property type="match status" value="1"/>
</dbReference>
<feature type="transmembrane region" description="Helical" evidence="9">
    <location>
        <begin position="105"/>
        <end position="130"/>
    </location>
</feature>
<evidence type="ECO:0000256" key="6">
    <source>
        <dbReference type="ARBA" id="ARBA00022840"/>
    </source>
</evidence>
<organism evidence="13 15">
    <name type="scientific">Methanoculleus marisnigri</name>
    <dbReference type="NCBI Taxonomy" id="2198"/>
    <lineage>
        <taxon>Archaea</taxon>
        <taxon>Methanobacteriati</taxon>
        <taxon>Methanobacteriota</taxon>
        <taxon>Stenosarchaea group</taxon>
        <taxon>Methanomicrobia</taxon>
        <taxon>Methanomicrobiales</taxon>
        <taxon>Methanomicrobiaceae</taxon>
        <taxon>Methanoculleus</taxon>
    </lineage>
</organism>
<evidence type="ECO:0000259" key="11">
    <source>
        <dbReference type="PROSITE" id="PS50929"/>
    </source>
</evidence>
<evidence type="ECO:0000256" key="2">
    <source>
        <dbReference type="ARBA" id="ARBA00022448"/>
    </source>
</evidence>
<evidence type="ECO:0000313" key="14">
    <source>
        <dbReference type="Proteomes" id="UP000054323"/>
    </source>
</evidence>
<dbReference type="AlphaFoldDB" id="A0A101J286"/>
<keyword evidence="3" id="KW-1003">Cell membrane</keyword>
<comment type="caution">
    <text evidence="13">The sequence shown here is derived from an EMBL/GenBank/DDBJ whole genome shotgun (WGS) entry which is preliminary data.</text>
</comment>
<keyword evidence="8 9" id="KW-0472">Membrane</keyword>
<reference evidence="13" key="1">
    <citation type="journal article" date="2015" name="MBio">
        <title>Genome-resolved metagenomic analysis reveals roles for candidate phyla and other microbial community members in biogeochemical transformations in oil reservoirs.</title>
        <authorList>
            <person name="Hu P."/>
            <person name="Tom L."/>
            <person name="Singh A."/>
            <person name="Thomas B.C."/>
            <person name="Baker B.J."/>
            <person name="Piceno Y.M."/>
            <person name="Andersen G.L."/>
            <person name="Banfield J.F."/>
        </authorList>
    </citation>
    <scope>NUCLEOTIDE SEQUENCE [LARGE SCALE GENOMIC DNA]</scope>
    <source>
        <strain evidence="12">62_101</strain>
        <strain evidence="13">63_41</strain>
    </source>
</reference>
<evidence type="ECO:0000313" key="15">
    <source>
        <dbReference type="Proteomes" id="UP000054598"/>
    </source>
</evidence>
<dbReference type="InterPro" id="IPR036640">
    <property type="entry name" value="ABC1_TM_sf"/>
</dbReference>
<evidence type="ECO:0000256" key="5">
    <source>
        <dbReference type="ARBA" id="ARBA00022741"/>
    </source>
</evidence>
<reference evidence="14 15" key="2">
    <citation type="journal article" date="2015" name="MBio">
        <title>Genome-Resolved Metagenomic Analysis Reveals Roles for Candidate Phyla and Other Microbial Community Members in Biogeochemical Transformations in Oil Reservoirs.</title>
        <authorList>
            <person name="Hu P."/>
            <person name="Tom L."/>
            <person name="Singh A."/>
            <person name="Thomas B.C."/>
            <person name="Baker B.J."/>
            <person name="Piceno Y.M."/>
            <person name="Andersen G.L."/>
            <person name="Banfield J.F."/>
        </authorList>
    </citation>
    <scope>NUCLEOTIDE SEQUENCE [LARGE SCALE GENOMIC DNA]</scope>
</reference>
<dbReference type="Pfam" id="PF00005">
    <property type="entry name" value="ABC_tran"/>
    <property type="match status" value="1"/>
</dbReference>
<keyword evidence="5" id="KW-0547">Nucleotide-binding</keyword>
<evidence type="ECO:0000256" key="1">
    <source>
        <dbReference type="ARBA" id="ARBA00004651"/>
    </source>
</evidence>
<dbReference type="GO" id="GO:0140359">
    <property type="term" value="F:ABC-type transporter activity"/>
    <property type="evidence" value="ECO:0007669"/>
    <property type="project" value="InterPro"/>
</dbReference>
<feature type="transmembrane region" description="Helical" evidence="9">
    <location>
        <begin position="183"/>
        <end position="207"/>
    </location>
</feature>
<dbReference type="InterPro" id="IPR011527">
    <property type="entry name" value="ABC1_TM_dom"/>
</dbReference>
<feature type="transmembrane region" description="Helical" evidence="9">
    <location>
        <begin position="330"/>
        <end position="354"/>
    </location>
</feature>
<evidence type="ECO:0000256" key="8">
    <source>
        <dbReference type="ARBA" id="ARBA00023136"/>
    </source>
</evidence>
<dbReference type="GO" id="GO:0016887">
    <property type="term" value="F:ATP hydrolysis activity"/>
    <property type="evidence" value="ECO:0007669"/>
    <property type="project" value="InterPro"/>
</dbReference>
<dbReference type="EMBL" id="LGGD01000001">
    <property type="protein sequence ID" value="KUK63941.1"/>
    <property type="molecule type" value="Genomic_DNA"/>
</dbReference>
<dbReference type="InterPro" id="IPR003439">
    <property type="entry name" value="ABC_transporter-like_ATP-bd"/>
</dbReference>
<dbReference type="EMBL" id="LGHE01000002">
    <property type="protein sequence ID" value="KUL05680.1"/>
    <property type="molecule type" value="Genomic_DNA"/>
</dbReference>
<dbReference type="PROSITE" id="PS50893">
    <property type="entry name" value="ABC_TRANSPORTER_2"/>
    <property type="match status" value="1"/>
</dbReference>
<dbReference type="PANTHER" id="PTHR24221">
    <property type="entry name" value="ATP-BINDING CASSETTE SUB-FAMILY B"/>
    <property type="match status" value="1"/>
</dbReference>
<dbReference type="InterPro" id="IPR003593">
    <property type="entry name" value="AAA+_ATPase"/>
</dbReference>
<dbReference type="SMART" id="SM00382">
    <property type="entry name" value="AAA"/>
    <property type="match status" value="1"/>
</dbReference>
<dbReference type="GO" id="GO:0005886">
    <property type="term" value="C:plasma membrane"/>
    <property type="evidence" value="ECO:0007669"/>
    <property type="project" value="UniProtKB-SubCell"/>
</dbReference>
<accession>A0A101J286</accession>
<evidence type="ECO:0000256" key="9">
    <source>
        <dbReference type="SAM" id="Phobius"/>
    </source>
</evidence>
<evidence type="ECO:0000313" key="13">
    <source>
        <dbReference type="EMBL" id="KUL05680.1"/>
    </source>
</evidence>
<dbReference type="PANTHER" id="PTHR24221:SF654">
    <property type="entry name" value="ATP-BINDING CASSETTE SUB-FAMILY B MEMBER 6"/>
    <property type="match status" value="1"/>
</dbReference>
<feature type="transmembrane region" description="Helical" evidence="9">
    <location>
        <begin position="296"/>
        <end position="315"/>
    </location>
</feature>
<dbReference type="PATRIC" id="fig|2198.3.peg.1427"/>
<feature type="domain" description="ABC transporter" evidence="10">
    <location>
        <begin position="393"/>
        <end position="622"/>
    </location>
</feature>
<dbReference type="GO" id="GO:0005524">
    <property type="term" value="F:ATP binding"/>
    <property type="evidence" value="ECO:0007669"/>
    <property type="project" value="UniProtKB-KW"/>
</dbReference>
<proteinExistence type="predicted"/>
<dbReference type="InterPro" id="IPR039421">
    <property type="entry name" value="Type_1_exporter"/>
</dbReference>
<dbReference type="FunFam" id="3.40.50.300:FF:000221">
    <property type="entry name" value="Multidrug ABC transporter ATP-binding protein"/>
    <property type="match status" value="1"/>
</dbReference>
<keyword evidence="4 9" id="KW-0812">Transmembrane</keyword>
<evidence type="ECO:0000256" key="3">
    <source>
        <dbReference type="ARBA" id="ARBA00022475"/>
    </source>
</evidence>
<keyword evidence="7 9" id="KW-1133">Transmembrane helix</keyword>
<protein>
    <submittedName>
        <fullName evidence="13">ABC transporter permease/ATP binding protein</fullName>
    </submittedName>
</protein>
<dbReference type="Gene3D" id="1.20.1560.10">
    <property type="entry name" value="ABC transporter type 1, transmembrane domain"/>
    <property type="match status" value="1"/>
</dbReference>
<evidence type="ECO:0000256" key="4">
    <source>
        <dbReference type="ARBA" id="ARBA00022692"/>
    </source>
</evidence>
<dbReference type="SUPFAM" id="SSF52540">
    <property type="entry name" value="P-loop containing nucleoside triphosphate hydrolases"/>
    <property type="match status" value="1"/>
</dbReference>
<keyword evidence="2" id="KW-0813">Transport</keyword>
<dbReference type="GO" id="GO:0034040">
    <property type="term" value="F:ATPase-coupled lipid transmembrane transporter activity"/>
    <property type="evidence" value="ECO:0007669"/>
    <property type="project" value="TreeGrafter"/>
</dbReference>
<feature type="transmembrane region" description="Helical" evidence="9">
    <location>
        <begin position="42"/>
        <end position="67"/>
    </location>
</feature>